<dbReference type="InterPro" id="IPR001736">
    <property type="entry name" value="PLipase_D/transphosphatidylase"/>
</dbReference>
<dbReference type="OrthoDB" id="190204at2"/>
<dbReference type="SMART" id="SM00155">
    <property type="entry name" value="PLDc"/>
    <property type="match status" value="2"/>
</dbReference>
<name>B2KCC5_ELUMP</name>
<dbReference type="SUPFAM" id="SSF56024">
    <property type="entry name" value="Phospholipase D/nuclease"/>
    <property type="match status" value="2"/>
</dbReference>
<proteinExistence type="predicted"/>
<sequence>MKFKNSFLKLFVLILLAFFIGCHQVFKKQEVISMIDQSQDPKEVFVYNNDLYISYYYSGVYFFLSGHLPKEGKTNKKYKYLDVEVVKKLETEIPASQKREVVLVKGVLERVVKEVSNELAPRKAGNGYLLLTDYKDVVVYRDFNGKIVIAAPGDIPKEIEMVKKVKNTVIRELAQKHFLSILKAEYPNKRRLLVEVSQIPQVPYLFLDMKTGYMAAVRIPDLYELQKDVSPVGISVGMVYSFFIKSNFIGIIKAPVTSAHIVLAGSDAFIKNIFSPKVRNLKTDFVPLYEGDEMMDLESFNKFLDRNTRKEIYKARTTLLIGGEEFFAHFIKAAGNARSSIDIRLYIFKVDPYSLSLADILKNKSNEGVETRVLVDEINTVINLMKAPKMPHEPDYVMPKIKKYMTEDSSVKFRTHPNILGIVDHTKVIIIDDKLAYTGGMNFGEEYRYKWHDLMIALEGPIVQKLKNNFNHSWTFSGLGGDLGTGAVIANEECDECFKNNYDTDMIDVRPLYTKPSRPDILKAQLEAIKRSKKRIYIQNAYFSDNRIVKELIMARRRGVDVRVILPSENDIGLMHSNNKVKANIMLRNNIRVYFYPTMSHIKAAIYDNWACIGSANFDKLSLFVNGEMNFGIDDAAFVQELNERLFEKDFADSEEIIEPFELTTADYILAALSLQA</sequence>
<dbReference type="GO" id="GO:0032049">
    <property type="term" value="P:cardiolipin biosynthetic process"/>
    <property type="evidence" value="ECO:0007669"/>
    <property type="project" value="UniProtKB-ARBA"/>
</dbReference>
<dbReference type="Pfam" id="PF13091">
    <property type="entry name" value="PLDc_2"/>
    <property type="match status" value="2"/>
</dbReference>
<dbReference type="RefSeq" id="WP_012414661.1">
    <property type="nucleotide sequence ID" value="NC_010644.1"/>
</dbReference>
<dbReference type="PROSITE" id="PS51257">
    <property type="entry name" value="PROKAR_LIPOPROTEIN"/>
    <property type="match status" value="1"/>
</dbReference>
<feature type="domain" description="PLD phosphodiesterase" evidence="1">
    <location>
        <begin position="420"/>
        <end position="447"/>
    </location>
</feature>
<dbReference type="GO" id="GO:0030572">
    <property type="term" value="F:phosphatidyltransferase activity"/>
    <property type="evidence" value="ECO:0007669"/>
    <property type="project" value="UniProtKB-ARBA"/>
</dbReference>
<dbReference type="PANTHER" id="PTHR21248:SF22">
    <property type="entry name" value="PHOSPHOLIPASE D"/>
    <property type="match status" value="1"/>
</dbReference>
<protein>
    <submittedName>
        <fullName evidence="2">Phosphatidylserine/phosphatidylglycerophosphate/ cardiolipin synthase-like protein</fullName>
    </submittedName>
</protein>
<accession>B2KCC5</accession>
<dbReference type="AlphaFoldDB" id="B2KCC5"/>
<gene>
    <name evidence="2" type="ordered locus">Emin_0490</name>
</gene>
<dbReference type="KEGG" id="emi:Emin_0490"/>
<organism evidence="2 3">
    <name type="scientific">Elusimicrobium minutum (strain Pei191)</name>
    <dbReference type="NCBI Taxonomy" id="445932"/>
    <lineage>
        <taxon>Bacteria</taxon>
        <taxon>Pseudomonadati</taxon>
        <taxon>Elusimicrobiota</taxon>
        <taxon>Elusimicrobia</taxon>
        <taxon>Elusimicrobiales</taxon>
        <taxon>Elusimicrobiaceae</taxon>
        <taxon>Elusimicrobium</taxon>
    </lineage>
</organism>
<reference evidence="2 3" key="1">
    <citation type="journal article" date="2009" name="Appl. Environ. Microbiol.">
        <title>Genomic analysis of 'Elusimicrobium minutum,' the first cultivated representative of the phylum 'Elusimicrobia' (formerly termite group 1).</title>
        <authorList>
            <person name="Herlemann D.P.R."/>
            <person name="Geissinger O."/>
            <person name="Ikeda-Ohtsubo W."/>
            <person name="Kunin V."/>
            <person name="Sun H."/>
            <person name="Lapidus A."/>
            <person name="Hugenholtz P."/>
            <person name="Brune A."/>
        </authorList>
    </citation>
    <scope>NUCLEOTIDE SEQUENCE [LARGE SCALE GENOMIC DNA]</scope>
    <source>
        <strain evidence="2 3">Pei191</strain>
    </source>
</reference>
<dbReference type="STRING" id="445932.Emin_0490"/>
<dbReference type="HOGENOM" id="CLU_405841_0_0_0"/>
<dbReference type="InterPro" id="IPR025202">
    <property type="entry name" value="PLD-like_dom"/>
</dbReference>
<dbReference type="EMBL" id="CP001055">
    <property type="protein sequence ID" value="ACC98046.1"/>
    <property type="molecule type" value="Genomic_DNA"/>
</dbReference>
<dbReference type="PROSITE" id="PS50035">
    <property type="entry name" value="PLD"/>
    <property type="match status" value="1"/>
</dbReference>
<dbReference type="PANTHER" id="PTHR21248">
    <property type="entry name" value="CARDIOLIPIN SYNTHASE"/>
    <property type="match status" value="1"/>
</dbReference>
<keyword evidence="3" id="KW-1185">Reference proteome</keyword>
<evidence type="ECO:0000313" key="3">
    <source>
        <dbReference type="Proteomes" id="UP000001029"/>
    </source>
</evidence>
<evidence type="ECO:0000313" key="2">
    <source>
        <dbReference type="EMBL" id="ACC98046.1"/>
    </source>
</evidence>
<dbReference type="CDD" id="cd09159">
    <property type="entry name" value="PLDc_ybhO_like_2"/>
    <property type="match status" value="1"/>
</dbReference>
<dbReference type="Proteomes" id="UP000001029">
    <property type="component" value="Chromosome"/>
</dbReference>
<dbReference type="Gene3D" id="3.30.870.10">
    <property type="entry name" value="Endonuclease Chain A"/>
    <property type="match status" value="2"/>
</dbReference>
<evidence type="ECO:0000259" key="1">
    <source>
        <dbReference type="PROSITE" id="PS50035"/>
    </source>
</evidence>